<reference evidence="2 3" key="1">
    <citation type="submission" date="2015-11" db="EMBL/GenBank/DDBJ databases">
        <authorList>
            <person name="Varghese N."/>
        </authorList>
    </citation>
    <scope>NUCLEOTIDE SEQUENCE [LARGE SCALE GENOMIC DNA]</scope>
    <source>
        <strain evidence="2 3">JGI-25</strain>
    </source>
</reference>
<dbReference type="AlphaFoldDB" id="A0A916LI66"/>
<gene>
    <name evidence="2" type="ORF">JGI25_00159</name>
</gene>
<sequence>MRPEPKSAIIKTSFKVTPAHLAALQLQAYAYILQAQGNQITKASLIYLEEPEPDNFKQVNIEPNELNNAINLIKKTSEKILNKDYPPQPENGYCPNCDYKIICKFTNLK</sequence>
<proteinExistence type="predicted"/>
<dbReference type="Proteomes" id="UP000243105">
    <property type="component" value="Unassembled WGS sequence"/>
</dbReference>
<evidence type="ECO:0000313" key="2">
    <source>
        <dbReference type="EMBL" id="CUS96766.1"/>
    </source>
</evidence>
<dbReference type="EMBL" id="CZVV01000005">
    <property type="protein sequence ID" value="CUS96766.1"/>
    <property type="molecule type" value="Genomic_DNA"/>
</dbReference>
<dbReference type="Pfam" id="PF01930">
    <property type="entry name" value="Cas_Cas4"/>
    <property type="match status" value="1"/>
</dbReference>
<dbReference type="Gene3D" id="3.90.320.10">
    <property type="match status" value="1"/>
</dbReference>
<name>A0A916LI66_KRYT1</name>
<dbReference type="InterPro" id="IPR011604">
    <property type="entry name" value="PDDEXK-like_dom_sf"/>
</dbReference>
<protein>
    <recommendedName>
        <fullName evidence="1">DUF83 domain-containing protein</fullName>
    </recommendedName>
</protein>
<evidence type="ECO:0000259" key="1">
    <source>
        <dbReference type="Pfam" id="PF01930"/>
    </source>
</evidence>
<comment type="caution">
    <text evidence="2">The sequence shown here is derived from an EMBL/GenBank/DDBJ whole genome shotgun (WGS) entry which is preliminary data.</text>
</comment>
<dbReference type="RefSeq" id="WP_072263496.1">
    <property type="nucleotide sequence ID" value="NZ_CZVV01000005.1"/>
</dbReference>
<organism evidence="2 3">
    <name type="scientific">Kryptobacter tengchongensis</name>
    <dbReference type="NCBI Taxonomy" id="1643429"/>
    <lineage>
        <taxon>Bacteria</taxon>
        <taxon>Pseudomonadati</taxon>
        <taxon>Candidatus Kryptoniota</taxon>
        <taxon>Candidatus Kryptobacter</taxon>
    </lineage>
</organism>
<dbReference type="InterPro" id="IPR022765">
    <property type="entry name" value="Dna2/Cas4_DUF83"/>
</dbReference>
<feature type="domain" description="DUF83" evidence="1">
    <location>
        <begin position="10"/>
        <end position="104"/>
    </location>
</feature>
<accession>A0A916LI66</accession>
<evidence type="ECO:0000313" key="3">
    <source>
        <dbReference type="Proteomes" id="UP000243105"/>
    </source>
</evidence>